<dbReference type="InterPro" id="IPR013766">
    <property type="entry name" value="Thioredoxin_domain"/>
</dbReference>
<dbReference type="PANTHER" id="PTHR10438">
    <property type="entry name" value="THIOREDOXIN"/>
    <property type="match status" value="1"/>
</dbReference>
<evidence type="ECO:0000259" key="2">
    <source>
        <dbReference type="PROSITE" id="PS51352"/>
    </source>
</evidence>
<dbReference type="InParanoid" id="Q4UDA2"/>
<keyword evidence="1" id="KW-0472">Membrane</keyword>
<dbReference type="PANTHER" id="PTHR10438:SF468">
    <property type="entry name" value="THIOREDOXIN-1-RELATED"/>
    <property type="match status" value="1"/>
</dbReference>
<dbReference type="PROSITE" id="PS51352">
    <property type="entry name" value="THIOREDOXIN_2"/>
    <property type="match status" value="1"/>
</dbReference>
<dbReference type="InterPro" id="IPR050620">
    <property type="entry name" value="Thioredoxin_H-type-like"/>
</dbReference>
<reference evidence="4" key="2">
    <citation type="submission" date="2018-07" db="EMBL/GenBank/DDBJ databases">
        <authorList>
            <person name="Quirk P.G."/>
            <person name="Krulwich T.A."/>
        </authorList>
    </citation>
    <scope>NUCLEOTIDE SEQUENCE</scope>
    <source>
        <strain evidence="4">Anand</strain>
    </source>
</reference>
<evidence type="ECO:0000313" key="5">
    <source>
        <dbReference type="EMBL" id="SVP92336.1"/>
    </source>
</evidence>
<dbReference type="Gene3D" id="3.40.30.10">
    <property type="entry name" value="Glutaredoxin"/>
    <property type="match status" value="1"/>
</dbReference>
<dbReference type="STRING" id="5874.Q4UDA2"/>
<gene>
    <name evidence="3" type="ORF">TA12365</name>
    <name evidence="4" type="ORF">TAT_000212900</name>
    <name evidence="5" type="ORF">TAV_000212900</name>
</gene>
<keyword evidence="1" id="KW-1133">Transmembrane helix</keyword>
<dbReference type="EMBL" id="UIVT01000002">
    <property type="protein sequence ID" value="SVP92164.1"/>
    <property type="molecule type" value="Genomic_DNA"/>
</dbReference>
<dbReference type="SUPFAM" id="SSF52833">
    <property type="entry name" value="Thioredoxin-like"/>
    <property type="match status" value="1"/>
</dbReference>
<dbReference type="OrthoDB" id="10263751at2759"/>
<dbReference type="Proteomes" id="UP000001950">
    <property type="component" value="Chromosome 2"/>
</dbReference>
<dbReference type="RefSeq" id="XP_952669.1">
    <property type="nucleotide sequence ID" value="XM_947576.1"/>
</dbReference>
<evidence type="ECO:0000313" key="4">
    <source>
        <dbReference type="EMBL" id="SVP92164.1"/>
    </source>
</evidence>
<organism evidence="3 6">
    <name type="scientific">Theileria annulata</name>
    <dbReference type="NCBI Taxonomy" id="5874"/>
    <lineage>
        <taxon>Eukaryota</taxon>
        <taxon>Sar</taxon>
        <taxon>Alveolata</taxon>
        <taxon>Apicomplexa</taxon>
        <taxon>Aconoidasida</taxon>
        <taxon>Piroplasmida</taxon>
        <taxon>Theileriidae</taxon>
        <taxon>Theileria</taxon>
    </lineage>
</organism>
<protein>
    <submittedName>
        <fullName evidence="3">Thioredoxin, putative</fullName>
    </submittedName>
</protein>
<proteinExistence type="predicted"/>
<feature type="transmembrane region" description="Helical" evidence="1">
    <location>
        <begin position="128"/>
        <end position="146"/>
    </location>
</feature>
<dbReference type="EMBL" id="UIVS01000002">
    <property type="protein sequence ID" value="SVP92336.1"/>
    <property type="molecule type" value="Genomic_DNA"/>
</dbReference>
<dbReference type="VEuPathDB" id="PiroplasmaDB:TA12365"/>
<reference evidence="3 6" key="1">
    <citation type="journal article" date="2005" name="Science">
        <title>Genome of the host-cell transforming parasite Theileria annulata compared with T. parva.</title>
        <authorList>
            <person name="Pain A."/>
            <person name="Renauld H."/>
            <person name="Berriman M."/>
            <person name="Murphy L."/>
            <person name="Yeats C.A."/>
            <person name="Weir W."/>
            <person name="Kerhornou A."/>
            <person name="Aslett M."/>
            <person name="Bishop R."/>
            <person name="Bouchier C."/>
            <person name="Cochet M."/>
            <person name="Coulson R.M.R."/>
            <person name="Cronin A."/>
            <person name="de Villiers E.P."/>
            <person name="Fraser A."/>
            <person name="Fosker N."/>
            <person name="Gardner M."/>
            <person name="Goble A."/>
            <person name="Griffiths-Jones S."/>
            <person name="Harris D.E."/>
            <person name="Katzer F."/>
            <person name="Larke N."/>
            <person name="Lord A."/>
            <person name="Maser P."/>
            <person name="McKellar S."/>
            <person name="Mooney P."/>
            <person name="Morton F."/>
            <person name="Nene V."/>
            <person name="O'Neil S."/>
            <person name="Price C."/>
            <person name="Quail M.A."/>
            <person name="Rabbinowitsch E."/>
            <person name="Rawlings N.D."/>
            <person name="Rutter S."/>
            <person name="Saunders D."/>
            <person name="Seeger K."/>
            <person name="Shah T."/>
            <person name="Squares R."/>
            <person name="Squares S."/>
            <person name="Tivey A."/>
            <person name="Walker A.R."/>
            <person name="Woodward J."/>
            <person name="Dobbelaere D.A.E."/>
            <person name="Langsley G."/>
            <person name="Rajandream M.A."/>
            <person name="McKeever D."/>
            <person name="Shiels B."/>
            <person name="Tait A."/>
            <person name="Barrell B.G."/>
            <person name="Hall N."/>
        </authorList>
    </citation>
    <scope>NUCLEOTIDE SEQUENCE [LARGE SCALE GENOMIC DNA]</scope>
    <source>
        <strain evidence="6">Ankara</strain>
        <strain evidence="3">Ankara isolate clone C9</strain>
    </source>
</reference>
<dbReference type="eggNOG" id="KOG0907">
    <property type="taxonomic scope" value="Eukaryota"/>
</dbReference>
<dbReference type="OMA" id="ANSMPTF"/>
<evidence type="ECO:0000313" key="6">
    <source>
        <dbReference type="Proteomes" id="UP000001950"/>
    </source>
</evidence>
<dbReference type="AlphaFoldDB" id="Q4UDA2"/>
<dbReference type="CDD" id="cd02947">
    <property type="entry name" value="TRX_family"/>
    <property type="match status" value="1"/>
</dbReference>
<dbReference type="InterPro" id="IPR036249">
    <property type="entry name" value="Thioredoxin-like_sf"/>
</dbReference>
<dbReference type="KEGG" id="tan:TA12365"/>
<keyword evidence="1" id="KW-0812">Transmembrane</keyword>
<dbReference type="Pfam" id="PF00085">
    <property type="entry name" value="Thioredoxin"/>
    <property type="match status" value="1"/>
</dbReference>
<dbReference type="GeneID" id="3862441"/>
<sequence>MMKNICNIGLAKECHNLLQKRFLVRVVESADDYKATILQDKLVLAKFSASWCKPCQKAKPVIEELSNELPHLNFIDVDVDNLPQIADEEGVKTIPFFKLFRSGKLLDEVTGNLLSLLINTSYLSRYQFTLTTQLFIIHLVVIIYFTNNI</sequence>
<evidence type="ECO:0000313" key="3">
    <source>
        <dbReference type="EMBL" id="CAI74937.1"/>
    </source>
</evidence>
<feature type="domain" description="Thioredoxin" evidence="2">
    <location>
        <begin position="24"/>
        <end position="132"/>
    </location>
</feature>
<name>Q4UDA2_THEAN</name>
<accession>Q4UDA2</accession>
<keyword evidence="6" id="KW-1185">Reference proteome</keyword>
<evidence type="ECO:0000256" key="1">
    <source>
        <dbReference type="SAM" id="Phobius"/>
    </source>
</evidence>
<dbReference type="EMBL" id="CR940348">
    <property type="protein sequence ID" value="CAI74937.1"/>
    <property type="molecule type" value="Genomic_DNA"/>
</dbReference>